<evidence type="ECO:0000256" key="2">
    <source>
        <dbReference type="SAM" id="SignalP"/>
    </source>
</evidence>
<sequence length="220" mass="23315">MRRISRLILGSFAIIGLATAVAAQAPPPAPPAAPPAGTPAAPAAPPAAPAATTDLYPLKAGSVWKYKLGDGQDVQIKVDAVKDGEATLSTMVANRAVAKETVKVQADGVYRTKINDSPITPPVKILALPAKKDGSWTVDSKVQEQPLKGKYTIKDEKEKVKTKDGKEFEAVVVDAPELDVAGQKTSVKTWYSAGKGMVKLSYVINNYEATIELVEYTEGK</sequence>
<evidence type="ECO:0000313" key="4">
    <source>
        <dbReference type="Proteomes" id="UP000324974"/>
    </source>
</evidence>
<dbReference type="EMBL" id="CP042425">
    <property type="protein sequence ID" value="QEL14198.1"/>
    <property type="molecule type" value="Genomic_DNA"/>
</dbReference>
<evidence type="ECO:0000256" key="1">
    <source>
        <dbReference type="SAM" id="MobiDB-lite"/>
    </source>
</evidence>
<name>A0A5C1AAY1_9BACT</name>
<feature type="region of interest" description="Disordered" evidence="1">
    <location>
        <begin position="25"/>
        <end position="49"/>
    </location>
</feature>
<dbReference type="RefSeq" id="WP_168218704.1">
    <property type="nucleotide sequence ID" value="NZ_CP042425.1"/>
</dbReference>
<dbReference type="Proteomes" id="UP000324974">
    <property type="component" value="Chromosome"/>
</dbReference>
<feature type="chain" id="PRO_5022962330" evidence="2">
    <location>
        <begin position="23"/>
        <end position="220"/>
    </location>
</feature>
<keyword evidence="2" id="KW-0732">Signal</keyword>
<reference evidence="4" key="1">
    <citation type="submission" date="2019-08" db="EMBL/GenBank/DDBJ databases">
        <title>Limnoglobus roseus gen. nov., sp. nov., a novel freshwater planctomycete with a giant genome from the family Gemmataceae.</title>
        <authorList>
            <person name="Kulichevskaya I.S."/>
            <person name="Naumoff D.G."/>
            <person name="Miroshnikov K."/>
            <person name="Ivanova A."/>
            <person name="Philippov D.A."/>
            <person name="Hakobyan A."/>
            <person name="Rijpstra I.C."/>
            <person name="Sinninghe Damste J.S."/>
            <person name="Liesack W."/>
            <person name="Dedysh S.N."/>
        </authorList>
    </citation>
    <scope>NUCLEOTIDE SEQUENCE [LARGE SCALE GENOMIC DNA]</scope>
    <source>
        <strain evidence="4">PX52</strain>
    </source>
</reference>
<organism evidence="3 4">
    <name type="scientific">Limnoglobus roseus</name>
    <dbReference type="NCBI Taxonomy" id="2598579"/>
    <lineage>
        <taxon>Bacteria</taxon>
        <taxon>Pseudomonadati</taxon>
        <taxon>Planctomycetota</taxon>
        <taxon>Planctomycetia</taxon>
        <taxon>Gemmatales</taxon>
        <taxon>Gemmataceae</taxon>
        <taxon>Limnoglobus</taxon>
    </lineage>
</organism>
<accession>A0A5C1AAY1</accession>
<feature type="compositionally biased region" description="Pro residues" evidence="1">
    <location>
        <begin position="25"/>
        <end position="48"/>
    </location>
</feature>
<evidence type="ECO:0000313" key="3">
    <source>
        <dbReference type="EMBL" id="QEL14198.1"/>
    </source>
</evidence>
<protein>
    <submittedName>
        <fullName evidence="3">Uncharacterized protein</fullName>
    </submittedName>
</protein>
<proteinExistence type="predicted"/>
<keyword evidence="4" id="KW-1185">Reference proteome</keyword>
<gene>
    <name evidence="3" type="ORF">PX52LOC_01068</name>
</gene>
<dbReference type="AlphaFoldDB" id="A0A5C1AAY1"/>
<dbReference type="KEGG" id="lrs:PX52LOC_01068"/>
<feature type="signal peptide" evidence="2">
    <location>
        <begin position="1"/>
        <end position="22"/>
    </location>
</feature>